<evidence type="ECO:0000313" key="4">
    <source>
        <dbReference type="Proteomes" id="UP000189229"/>
    </source>
</evidence>
<protein>
    <submittedName>
        <fullName evidence="1">Uncharacterized protein</fullName>
    </submittedName>
</protein>
<dbReference type="EMBL" id="MVBM01000006">
    <property type="protein sequence ID" value="OOK70799.1"/>
    <property type="molecule type" value="Genomic_DNA"/>
</dbReference>
<dbReference type="AlphaFoldDB" id="A0A1V3WV16"/>
<evidence type="ECO:0000313" key="3">
    <source>
        <dbReference type="Proteomes" id="UP000188532"/>
    </source>
</evidence>
<organism evidence="1 4">
    <name type="scientific">Mycobacterium kansasii</name>
    <dbReference type="NCBI Taxonomy" id="1768"/>
    <lineage>
        <taxon>Bacteria</taxon>
        <taxon>Bacillati</taxon>
        <taxon>Actinomycetota</taxon>
        <taxon>Actinomycetes</taxon>
        <taxon>Mycobacteriales</taxon>
        <taxon>Mycobacteriaceae</taxon>
        <taxon>Mycobacterium</taxon>
    </lineage>
</organism>
<name>A0A1V3WV16_MYCKA</name>
<proteinExistence type="predicted"/>
<reference evidence="3 4" key="1">
    <citation type="submission" date="2017-02" db="EMBL/GenBank/DDBJ databases">
        <title>Complete genome sequences of Mycobacterium kansasii strains isolated from rhesus macaques.</title>
        <authorList>
            <person name="Panda A."/>
            <person name="Nagaraj S."/>
            <person name="Zhao X."/>
            <person name="Tettelin H."/>
            <person name="Detolla L.J."/>
        </authorList>
    </citation>
    <scope>NUCLEOTIDE SEQUENCE [LARGE SCALE GENOMIC DNA]</scope>
    <source>
        <strain evidence="2 3">11-3469</strain>
        <strain evidence="1 4">11-3813</strain>
    </source>
</reference>
<accession>A0A1V3WV16</accession>
<dbReference type="Proteomes" id="UP000189229">
    <property type="component" value="Unassembled WGS sequence"/>
</dbReference>
<comment type="caution">
    <text evidence="1">The sequence shown here is derived from an EMBL/GenBank/DDBJ whole genome shotgun (WGS) entry which is preliminary data.</text>
</comment>
<evidence type="ECO:0000313" key="1">
    <source>
        <dbReference type="EMBL" id="OOK70799.1"/>
    </source>
</evidence>
<evidence type="ECO:0000313" key="2">
    <source>
        <dbReference type="EMBL" id="OOK74462.1"/>
    </source>
</evidence>
<dbReference type="EMBL" id="MVBN01000004">
    <property type="protein sequence ID" value="OOK74462.1"/>
    <property type="molecule type" value="Genomic_DNA"/>
</dbReference>
<gene>
    <name evidence="2" type="ORF">BZL29_4595</name>
    <name evidence="1" type="ORF">BZL30_6605</name>
</gene>
<dbReference type="Proteomes" id="UP000188532">
    <property type="component" value="Unassembled WGS sequence"/>
</dbReference>
<sequence length="38" mass="4174">MVEMALWTARPTSTQTVVHAATVISLNNWMASRTGLVE</sequence>